<dbReference type="Proteomes" id="UP001431783">
    <property type="component" value="Unassembled WGS sequence"/>
</dbReference>
<feature type="compositionally biased region" description="Polar residues" evidence="1">
    <location>
        <begin position="144"/>
        <end position="156"/>
    </location>
</feature>
<organism evidence="3 4">
    <name type="scientific">Henosepilachna vigintioctopunctata</name>
    <dbReference type="NCBI Taxonomy" id="420089"/>
    <lineage>
        <taxon>Eukaryota</taxon>
        <taxon>Metazoa</taxon>
        <taxon>Ecdysozoa</taxon>
        <taxon>Arthropoda</taxon>
        <taxon>Hexapoda</taxon>
        <taxon>Insecta</taxon>
        <taxon>Pterygota</taxon>
        <taxon>Neoptera</taxon>
        <taxon>Endopterygota</taxon>
        <taxon>Coleoptera</taxon>
        <taxon>Polyphaga</taxon>
        <taxon>Cucujiformia</taxon>
        <taxon>Coccinelloidea</taxon>
        <taxon>Coccinellidae</taxon>
        <taxon>Epilachninae</taxon>
        <taxon>Epilachnini</taxon>
        <taxon>Henosepilachna</taxon>
    </lineage>
</organism>
<keyword evidence="4" id="KW-1185">Reference proteome</keyword>
<protein>
    <submittedName>
        <fullName evidence="3">Uncharacterized protein</fullName>
    </submittedName>
</protein>
<evidence type="ECO:0000256" key="2">
    <source>
        <dbReference type="SAM" id="Phobius"/>
    </source>
</evidence>
<feature type="compositionally biased region" description="Basic and acidic residues" evidence="1">
    <location>
        <begin position="1"/>
        <end position="11"/>
    </location>
</feature>
<keyword evidence="2" id="KW-1133">Transmembrane helix</keyword>
<name>A0AAW1TLR3_9CUCU</name>
<accession>A0AAW1TLR3</accession>
<evidence type="ECO:0000256" key="1">
    <source>
        <dbReference type="SAM" id="MobiDB-lite"/>
    </source>
</evidence>
<reference evidence="3 4" key="1">
    <citation type="submission" date="2023-03" db="EMBL/GenBank/DDBJ databases">
        <title>Genome insight into feeding habits of ladybird beetles.</title>
        <authorList>
            <person name="Li H.-S."/>
            <person name="Huang Y.-H."/>
            <person name="Pang H."/>
        </authorList>
    </citation>
    <scope>NUCLEOTIDE SEQUENCE [LARGE SCALE GENOMIC DNA]</scope>
    <source>
        <strain evidence="3">SYSU_2023b</strain>
        <tissue evidence="3">Whole body</tissue>
    </source>
</reference>
<feature type="compositionally biased region" description="Basic and acidic residues" evidence="1">
    <location>
        <begin position="184"/>
        <end position="201"/>
    </location>
</feature>
<keyword evidence="2" id="KW-0812">Transmembrane</keyword>
<feature type="compositionally biased region" description="Polar residues" evidence="1">
    <location>
        <begin position="62"/>
        <end position="74"/>
    </location>
</feature>
<comment type="caution">
    <text evidence="3">The sequence shown here is derived from an EMBL/GenBank/DDBJ whole genome shotgun (WGS) entry which is preliminary data.</text>
</comment>
<dbReference type="EMBL" id="JARQZJ010000001">
    <property type="protein sequence ID" value="KAK9869154.1"/>
    <property type="molecule type" value="Genomic_DNA"/>
</dbReference>
<feature type="transmembrane region" description="Helical" evidence="2">
    <location>
        <begin position="397"/>
        <end position="417"/>
    </location>
</feature>
<sequence length="478" mass="54492">MSENDHPKVIVDDDFLDLRNPQSKTFSKRPISPRSKTRDSSSTNTREKLGSSREVLPGLQRLFSTYNQKNISNFRSKRPSDGKNVQIDTRFRRKVEKKALSTRSTSLLLERGKSVKERDDGSNTSEETESSVSSSENMVDKRQSVSVDKSLPQLTKQDSKEVNEEIKTIIPRENKTSLNLTGKLVDKHKPKSNQEKKRDNGDNSTGIKPLDGQNEKSLKRSSTPIKKANQEFADLPNAEQCMSGDYKSSSVEESSSATRGKKDKYESLIDDEKHKNEKLFDIEETSCKDEYTRPTSGGVIRDLLQDCRDISSKLQSLKWYDPTLLIPHSLHSIPSFRKSWTIPSFPLIKRDVFWGRHYNVLCEKEDRKTYKFDTDDTISLESMEKPSSHSSRFGSNYMNLIFCLGCMCGIFLVAGILTASEIQAKMHGPDDSKIALFELVFKELLYTFDAILNGFLHILTFPISFFKTKEAPKSWVIY</sequence>
<gene>
    <name evidence="3" type="ORF">WA026_002902</name>
</gene>
<evidence type="ECO:0000313" key="4">
    <source>
        <dbReference type="Proteomes" id="UP001431783"/>
    </source>
</evidence>
<dbReference type="AlphaFoldDB" id="A0AAW1TLR3"/>
<feature type="compositionally biased region" description="Basic and acidic residues" evidence="1">
    <location>
        <begin position="110"/>
        <end position="121"/>
    </location>
</feature>
<keyword evidence="2" id="KW-0472">Membrane</keyword>
<feature type="region of interest" description="Disordered" evidence="1">
    <location>
        <begin position="179"/>
        <end position="264"/>
    </location>
</feature>
<feature type="region of interest" description="Disordered" evidence="1">
    <location>
        <begin position="1"/>
        <end position="162"/>
    </location>
</feature>
<feature type="compositionally biased region" description="Low complexity" evidence="1">
    <location>
        <begin position="122"/>
        <end position="137"/>
    </location>
</feature>
<proteinExistence type="predicted"/>
<evidence type="ECO:0000313" key="3">
    <source>
        <dbReference type="EMBL" id="KAK9869154.1"/>
    </source>
</evidence>